<organism evidence="1 2">
    <name type="scientific">Cyclospora cayetanensis</name>
    <dbReference type="NCBI Taxonomy" id="88456"/>
    <lineage>
        <taxon>Eukaryota</taxon>
        <taxon>Sar</taxon>
        <taxon>Alveolata</taxon>
        <taxon>Apicomplexa</taxon>
        <taxon>Conoidasida</taxon>
        <taxon>Coccidia</taxon>
        <taxon>Eucoccidiorida</taxon>
        <taxon>Eimeriorina</taxon>
        <taxon>Eimeriidae</taxon>
        <taxon>Cyclospora</taxon>
    </lineage>
</organism>
<protein>
    <submittedName>
        <fullName evidence="1">Uncharacterized protein</fullName>
    </submittedName>
</protein>
<dbReference type="InParanoid" id="A0A1D3CWE5"/>
<comment type="caution">
    <text evidence="1">The sequence shown here is derived from an EMBL/GenBank/DDBJ whole genome shotgun (WGS) entry which is preliminary data.</text>
</comment>
<dbReference type="EMBL" id="JROU02001710">
    <property type="protein sequence ID" value="OEH75504.1"/>
    <property type="molecule type" value="Genomic_DNA"/>
</dbReference>
<dbReference type="Proteomes" id="UP000095192">
    <property type="component" value="Unassembled WGS sequence"/>
</dbReference>
<evidence type="ECO:0000313" key="2">
    <source>
        <dbReference type="Proteomes" id="UP000095192"/>
    </source>
</evidence>
<evidence type="ECO:0000313" key="1">
    <source>
        <dbReference type="EMBL" id="OEH75504.1"/>
    </source>
</evidence>
<proteinExistence type="predicted"/>
<keyword evidence="2" id="KW-1185">Reference proteome</keyword>
<accession>A0A1D3CWE5</accession>
<name>A0A1D3CWE5_9EIME</name>
<gene>
    <name evidence="1" type="ORF">cyc_03415</name>
</gene>
<reference evidence="1 2" key="1">
    <citation type="journal article" date="2016" name="BMC Genomics">
        <title>Comparative genomics reveals Cyclospora cayetanensis possesses coccidia-like metabolism and invasion components but unique surface antigens.</title>
        <authorList>
            <person name="Liu S."/>
            <person name="Wang L."/>
            <person name="Zheng H."/>
            <person name="Xu Z."/>
            <person name="Roellig D.M."/>
            <person name="Li N."/>
            <person name="Frace M.A."/>
            <person name="Tang K."/>
            <person name="Arrowood M.J."/>
            <person name="Moss D.M."/>
            <person name="Zhang L."/>
            <person name="Feng Y."/>
            <person name="Xiao L."/>
        </authorList>
    </citation>
    <scope>NUCLEOTIDE SEQUENCE [LARGE SCALE GENOMIC DNA]</scope>
    <source>
        <strain evidence="1 2">CHN_HEN01</strain>
    </source>
</reference>
<dbReference type="VEuPathDB" id="ToxoDB:cyc_03415"/>
<sequence length="76" mass="8651">MLAQQRLWSYGFRESAVFQRQNIDDDDSWFFNVKDDDSPTEAEKTASQRDIDVRAAVSANSSMALSVEAWRRCGCA</sequence>
<dbReference type="AlphaFoldDB" id="A0A1D3CWE5"/>